<evidence type="ECO:0000256" key="3">
    <source>
        <dbReference type="ARBA" id="ARBA00023125"/>
    </source>
</evidence>
<protein>
    <submittedName>
        <fullName evidence="5">Restriction endonuclease subunit S</fullName>
        <ecNumber evidence="5">3.1.21.-</ecNumber>
    </submittedName>
</protein>
<dbReference type="EC" id="3.1.21.-" evidence="5"/>
<dbReference type="EMBL" id="JBHULR010000003">
    <property type="protein sequence ID" value="MFD2547236.1"/>
    <property type="molecule type" value="Genomic_DNA"/>
</dbReference>
<sequence>MHIIDYILNWLLANETKLLNMVTGTGIGAGKLDLQDLKELKITIPSLFEQTKIVSLLSLISKRIDTQSKIIEGVITSWCLRFRTCQRGAP</sequence>
<dbReference type="Gene3D" id="1.10.287.1120">
    <property type="entry name" value="Bipartite methylase S protein"/>
    <property type="match status" value="1"/>
</dbReference>
<proteinExistence type="inferred from homology"/>
<evidence type="ECO:0000256" key="2">
    <source>
        <dbReference type="ARBA" id="ARBA00022747"/>
    </source>
</evidence>
<dbReference type="SUPFAM" id="SSF116734">
    <property type="entry name" value="DNA methylase specificity domain"/>
    <property type="match status" value="1"/>
</dbReference>
<dbReference type="Gene3D" id="3.90.220.20">
    <property type="entry name" value="DNA methylase specificity domains"/>
    <property type="match status" value="1"/>
</dbReference>
<dbReference type="GO" id="GO:0004519">
    <property type="term" value="F:endonuclease activity"/>
    <property type="evidence" value="ECO:0007669"/>
    <property type="project" value="UniProtKB-KW"/>
</dbReference>
<evidence type="ECO:0000259" key="4">
    <source>
        <dbReference type="Pfam" id="PF01420"/>
    </source>
</evidence>
<organism evidence="5 6">
    <name type="scientific">Sphingobacterium suaedae</name>
    <dbReference type="NCBI Taxonomy" id="1686402"/>
    <lineage>
        <taxon>Bacteria</taxon>
        <taxon>Pseudomonadati</taxon>
        <taxon>Bacteroidota</taxon>
        <taxon>Sphingobacteriia</taxon>
        <taxon>Sphingobacteriales</taxon>
        <taxon>Sphingobacteriaceae</taxon>
        <taxon>Sphingobacterium</taxon>
    </lineage>
</organism>
<dbReference type="GO" id="GO:0016787">
    <property type="term" value="F:hydrolase activity"/>
    <property type="evidence" value="ECO:0007669"/>
    <property type="project" value="UniProtKB-KW"/>
</dbReference>
<dbReference type="Pfam" id="PF01420">
    <property type="entry name" value="Methylase_S"/>
    <property type="match status" value="1"/>
</dbReference>
<keyword evidence="5" id="KW-0255">Endonuclease</keyword>
<keyword evidence="2" id="KW-0680">Restriction system</keyword>
<dbReference type="InterPro" id="IPR000055">
    <property type="entry name" value="Restrct_endonuc_typeI_TRD"/>
</dbReference>
<name>A0ABW5KI96_9SPHI</name>
<evidence type="ECO:0000256" key="1">
    <source>
        <dbReference type="ARBA" id="ARBA00010923"/>
    </source>
</evidence>
<dbReference type="RefSeq" id="WP_380903181.1">
    <property type="nucleotide sequence ID" value="NZ_JBHUEG010000007.1"/>
</dbReference>
<comment type="similarity">
    <text evidence="1">Belongs to the type-I restriction system S methylase family.</text>
</comment>
<comment type="caution">
    <text evidence="5">The sequence shown here is derived from an EMBL/GenBank/DDBJ whole genome shotgun (WGS) entry which is preliminary data.</text>
</comment>
<feature type="domain" description="Type I restriction modification DNA specificity" evidence="4">
    <location>
        <begin position="5"/>
        <end position="72"/>
    </location>
</feature>
<keyword evidence="5" id="KW-0378">Hydrolase</keyword>
<dbReference type="Proteomes" id="UP001597545">
    <property type="component" value="Unassembled WGS sequence"/>
</dbReference>
<reference evidence="6" key="1">
    <citation type="journal article" date="2019" name="Int. J. Syst. Evol. Microbiol.">
        <title>The Global Catalogue of Microorganisms (GCM) 10K type strain sequencing project: providing services to taxonomists for standard genome sequencing and annotation.</title>
        <authorList>
            <consortium name="The Broad Institute Genomics Platform"/>
            <consortium name="The Broad Institute Genome Sequencing Center for Infectious Disease"/>
            <person name="Wu L."/>
            <person name="Ma J."/>
        </authorList>
    </citation>
    <scope>NUCLEOTIDE SEQUENCE [LARGE SCALE GENOMIC DNA]</scope>
    <source>
        <strain evidence="6">KCTC 42662</strain>
    </source>
</reference>
<keyword evidence="5" id="KW-0540">Nuclease</keyword>
<evidence type="ECO:0000313" key="5">
    <source>
        <dbReference type="EMBL" id="MFD2547236.1"/>
    </source>
</evidence>
<keyword evidence="3" id="KW-0238">DNA-binding</keyword>
<keyword evidence="6" id="KW-1185">Reference proteome</keyword>
<dbReference type="InterPro" id="IPR044946">
    <property type="entry name" value="Restrct_endonuc_typeI_TRD_sf"/>
</dbReference>
<gene>
    <name evidence="5" type="ORF">ACFSR5_06195</name>
</gene>
<evidence type="ECO:0000313" key="6">
    <source>
        <dbReference type="Proteomes" id="UP001597545"/>
    </source>
</evidence>
<accession>A0ABW5KI96</accession>